<reference evidence="2" key="1">
    <citation type="submission" date="2019-02" db="EMBL/GenBank/DDBJ databases">
        <authorList>
            <person name="Gruber-Vodicka R. H."/>
            <person name="Seah K. B. B."/>
        </authorList>
    </citation>
    <scope>NUCLEOTIDE SEQUENCE</scope>
    <source>
        <strain evidence="4">BECK_SA2B12</strain>
        <strain evidence="2">BECK_SA2B15</strain>
        <strain evidence="3">BECK_SA2B20</strain>
    </source>
</reference>
<feature type="region of interest" description="Disordered" evidence="1">
    <location>
        <begin position="1"/>
        <end position="42"/>
    </location>
</feature>
<feature type="compositionally biased region" description="Basic and acidic residues" evidence="1">
    <location>
        <begin position="32"/>
        <end position="42"/>
    </location>
</feature>
<dbReference type="AlphaFoldDB" id="A0A450UG47"/>
<dbReference type="EMBL" id="CAADFG010000032">
    <property type="protein sequence ID" value="VFJ91527.1"/>
    <property type="molecule type" value="Genomic_DNA"/>
</dbReference>
<dbReference type="EMBL" id="CAADFJ010000031">
    <property type="protein sequence ID" value="VFJ99397.1"/>
    <property type="molecule type" value="Genomic_DNA"/>
</dbReference>
<feature type="compositionally biased region" description="Polar residues" evidence="1">
    <location>
        <begin position="1"/>
        <end position="21"/>
    </location>
</feature>
<name>A0A450UG47_9GAMM</name>
<gene>
    <name evidence="2" type="ORF">BECKH772A_GA0070896_1003221</name>
    <name evidence="3" type="ORF">BECKH772B_GA0070898_1003113</name>
    <name evidence="4" type="ORF">BECKH772C_GA0070978_1003122</name>
</gene>
<evidence type="ECO:0000313" key="2">
    <source>
        <dbReference type="EMBL" id="VFJ91527.1"/>
    </source>
</evidence>
<accession>A0A450UG47</accession>
<evidence type="ECO:0000313" key="4">
    <source>
        <dbReference type="EMBL" id="VFJ99397.1"/>
    </source>
</evidence>
<sequence length="170" mass="18171">MTQTTNQPAANAGQTTTNTIDKQLHETALASAREEGKQEGIKAERERIQAILGSDAATGRRDLAEHFAFGTDMASEAAVAALEKAPKLPEATTKTDCLSQAMANTPRPNIAPDTPEAELGAFEEGSLLVNEIGISNVIRTSLTEKSFTTLVLRFTLAGQRQLTSTVREES</sequence>
<protein>
    <submittedName>
        <fullName evidence="2">Uncharacterized protein</fullName>
    </submittedName>
</protein>
<evidence type="ECO:0000256" key="1">
    <source>
        <dbReference type="SAM" id="MobiDB-lite"/>
    </source>
</evidence>
<proteinExistence type="predicted"/>
<organism evidence="2">
    <name type="scientific">Candidatus Kentrum eta</name>
    <dbReference type="NCBI Taxonomy" id="2126337"/>
    <lineage>
        <taxon>Bacteria</taxon>
        <taxon>Pseudomonadati</taxon>
        <taxon>Pseudomonadota</taxon>
        <taxon>Gammaproteobacteria</taxon>
        <taxon>Candidatus Kentrum</taxon>
    </lineage>
</organism>
<dbReference type="EMBL" id="CAADFI010000031">
    <property type="protein sequence ID" value="VFJ92562.1"/>
    <property type="molecule type" value="Genomic_DNA"/>
</dbReference>
<evidence type="ECO:0000313" key="3">
    <source>
        <dbReference type="EMBL" id="VFJ92562.1"/>
    </source>
</evidence>